<name>A0AA51MRI9_9GAMM</name>
<reference evidence="2 3" key="1">
    <citation type="submission" date="2023-08" db="EMBL/GenBank/DDBJ databases">
        <title>New molecular markers tilS and rpoB for phylogenetic and monitoring studies of the genus Thiothrix biodiversity.</title>
        <authorList>
            <person name="Ravin N.V."/>
            <person name="Smolyakov D."/>
            <person name="Markov N.D."/>
            <person name="Beletsky A.V."/>
            <person name="Mardanov A.V."/>
            <person name="Rudenko T.S."/>
            <person name="Grabovich M.Y."/>
        </authorList>
    </citation>
    <scope>NUCLEOTIDE SEQUENCE</scope>
    <source>
        <strain evidence="2">DNT52</strain>
        <strain evidence="1 3">H33</strain>
    </source>
</reference>
<evidence type="ECO:0000313" key="2">
    <source>
        <dbReference type="EMBL" id="WML87152.1"/>
    </source>
</evidence>
<gene>
    <name evidence="1" type="ORF">RCC75_13590</name>
    <name evidence="2" type="ORF">RCG00_02065</name>
</gene>
<keyword evidence="3" id="KW-1185">Reference proteome</keyword>
<dbReference type="Proteomes" id="UP001223336">
    <property type="component" value="Unassembled WGS sequence"/>
</dbReference>
<protein>
    <submittedName>
        <fullName evidence="2">Uncharacterized protein</fullName>
    </submittedName>
</protein>
<evidence type="ECO:0000313" key="1">
    <source>
        <dbReference type="EMBL" id="MDQ5769569.1"/>
    </source>
</evidence>
<accession>A0AA51MRI9</accession>
<evidence type="ECO:0000313" key="3">
    <source>
        <dbReference type="Proteomes" id="UP001223336"/>
    </source>
</evidence>
<dbReference type="EMBL" id="JAVFKN010000018">
    <property type="protein sequence ID" value="MDQ5769569.1"/>
    <property type="molecule type" value="Genomic_DNA"/>
</dbReference>
<sequence>MRDLNTILRDIQARADSLAIFAQHAAALDSTVSTRKSGYVENVIDTLRILDCLKVDLLDLVRAEQARTNTQAYTNLHGKCIVPPRMDWLEDGHYWQCDENGGSYYHDYGMDSGDYRACSCYCIGIDPTSGASIKVWLNCDMQEVEV</sequence>
<dbReference type="RefSeq" id="WP_308135419.1">
    <property type="nucleotide sequence ID" value="NZ_CP133217.1"/>
</dbReference>
<organism evidence="2">
    <name type="scientific">Thiothrix subterranea</name>
    <dbReference type="NCBI Taxonomy" id="2735563"/>
    <lineage>
        <taxon>Bacteria</taxon>
        <taxon>Pseudomonadati</taxon>
        <taxon>Pseudomonadota</taxon>
        <taxon>Gammaproteobacteria</taxon>
        <taxon>Thiotrichales</taxon>
        <taxon>Thiotrichaceae</taxon>
        <taxon>Thiothrix</taxon>
    </lineage>
</organism>
<dbReference type="EMBL" id="CP133217">
    <property type="protein sequence ID" value="WML87152.1"/>
    <property type="molecule type" value="Genomic_DNA"/>
</dbReference>
<dbReference type="AlphaFoldDB" id="A0AA51MRI9"/>
<dbReference type="Proteomes" id="UP001229862">
    <property type="component" value="Chromosome"/>
</dbReference>
<proteinExistence type="predicted"/>